<feature type="domain" description="CobW C-terminal" evidence="1">
    <location>
        <begin position="6"/>
        <end position="51"/>
    </location>
</feature>
<protein>
    <submittedName>
        <fullName evidence="3">Cobalamin synthesis protein P47K</fullName>
    </submittedName>
</protein>
<evidence type="ECO:0000313" key="2">
    <source>
        <dbReference type="EMBL" id="APW96772.1"/>
    </source>
</evidence>
<dbReference type="Proteomes" id="UP000186547">
    <property type="component" value="Chromosome"/>
</dbReference>
<name>M0LPM0_NATLA</name>
<dbReference type="EMBL" id="CP019285">
    <property type="protein sequence ID" value="APW96772.1"/>
    <property type="molecule type" value="Genomic_DNA"/>
</dbReference>
<dbReference type="EMBL" id="AOLZ01000029">
    <property type="protein sequence ID" value="EMA35043.1"/>
    <property type="molecule type" value="Genomic_DNA"/>
</dbReference>
<evidence type="ECO:0000259" key="1">
    <source>
        <dbReference type="Pfam" id="PF07683"/>
    </source>
</evidence>
<dbReference type="AlphaFoldDB" id="M0LPM0"/>
<dbReference type="Pfam" id="PF07683">
    <property type="entry name" value="CobW_C"/>
    <property type="match status" value="1"/>
</dbReference>
<evidence type="ECO:0000313" key="5">
    <source>
        <dbReference type="Proteomes" id="UP000186547"/>
    </source>
</evidence>
<accession>M0LPM0</accession>
<reference evidence="2 5" key="1">
    <citation type="journal article" date="2011" name="J. Bacteriol.">
        <title>Genome sequence of Halobiforma lacisalsi AJ5, an extremely halophilic archaeon which harbors a bop gene.</title>
        <authorList>
            <person name="Jiang X."/>
            <person name="Wang S."/>
            <person name="Cheng H."/>
            <person name="Huo Y."/>
            <person name="Zhang X."/>
            <person name="Zhu X."/>
            <person name="Han X."/>
            <person name="Ni P."/>
            <person name="Wu M."/>
        </authorList>
    </citation>
    <scope>NUCLEOTIDE SEQUENCE [LARGE SCALE GENOMIC DNA]</scope>
    <source>
        <strain evidence="2 5">AJ5</strain>
    </source>
</reference>
<dbReference type="SUPFAM" id="SSF90002">
    <property type="entry name" value="Hypothetical protein YjiA, C-terminal domain"/>
    <property type="match status" value="1"/>
</dbReference>
<dbReference type="STRING" id="358396.CHINAEXTREME_02840"/>
<keyword evidence="4" id="KW-1185">Reference proteome</keyword>
<evidence type="ECO:0000313" key="4">
    <source>
        <dbReference type="Proteomes" id="UP000011555"/>
    </source>
</evidence>
<organism evidence="3 4">
    <name type="scientific">Natronobacterium lacisalsi AJ5</name>
    <dbReference type="NCBI Taxonomy" id="358396"/>
    <lineage>
        <taxon>Archaea</taxon>
        <taxon>Methanobacteriati</taxon>
        <taxon>Methanobacteriota</taxon>
        <taxon>Stenosarchaea group</taxon>
        <taxon>Halobacteria</taxon>
        <taxon>Halobacteriales</taxon>
        <taxon>Natrialbaceae</taxon>
        <taxon>Natronobacterium</taxon>
    </lineage>
</organism>
<sequence length="65" mass="7274">MEASIDLPDGLVRVKGLCWIAGREDQAITMSYAGTETSLEVTGRWIARFSEERKEAYRQGQPDLA</sequence>
<dbReference type="PATRIC" id="fig|358396.7.peg.1234"/>
<proteinExistence type="predicted"/>
<dbReference type="InterPro" id="IPR011629">
    <property type="entry name" value="CobW-like_C"/>
</dbReference>
<dbReference type="Proteomes" id="UP000011555">
    <property type="component" value="Unassembled WGS sequence"/>
</dbReference>
<evidence type="ECO:0000313" key="3">
    <source>
        <dbReference type="EMBL" id="EMA35043.1"/>
    </source>
</evidence>
<reference evidence="2" key="3">
    <citation type="submission" date="2017-01" db="EMBL/GenBank/DDBJ databases">
        <authorList>
            <person name="Mah S.A."/>
            <person name="Swanson W.J."/>
            <person name="Moy G.W."/>
            <person name="Vacquier V.D."/>
        </authorList>
    </citation>
    <scope>NUCLEOTIDE SEQUENCE</scope>
    <source>
        <strain evidence="2">AJ5</strain>
    </source>
</reference>
<gene>
    <name evidence="3" type="ORF">C445_06090</name>
    <name evidence="2" type="ORF">CHINAEXTREME_02840</name>
</gene>
<reference evidence="3 4" key="2">
    <citation type="journal article" date="2014" name="PLoS Genet.">
        <title>Phylogenetically driven sequencing of extremely halophilic archaea reveals strategies for static and dynamic osmo-response.</title>
        <authorList>
            <person name="Becker E.A."/>
            <person name="Seitzer P.M."/>
            <person name="Tritt A."/>
            <person name="Larsen D."/>
            <person name="Krusor M."/>
            <person name="Yao A.I."/>
            <person name="Wu D."/>
            <person name="Madern D."/>
            <person name="Eisen J.A."/>
            <person name="Darling A.E."/>
            <person name="Facciotti M.T."/>
        </authorList>
    </citation>
    <scope>NUCLEOTIDE SEQUENCE [LARGE SCALE GENOMIC DNA]</scope>
    <source>
        <strain evidence="3 4">AJ5</strain>
    </source>
</reference>
<dbReference type="KEGG" id="hlc:CHINAEXTREME02840"/>
<dbReference type="eggNOG" id="arCOG01233">
    <property type="taxonomic scope" value="Archaea"/>
</dbReference>